<gene>
    <name evidence="1" type="ORF">HW555_012254</name>
</gene>
<comment type="caution">
    <text evidence="1">The sequence shown here is derived from an EMBL/GenBank/DDBJ whole genome shotgun (WGS) entry which is preliminary data.</text>
</comment>
<evidence type="ECO:0000313" key="2">
    <source>
        <dbReference type="Proteomes" id="UP000648187"/>
    </source>
</evidence>
<dbReference type="Proteomes" id="UP000648187">
    <property type="component" value="Unassembled WGS sequence"/>
</dbReference>
<dbReference type="AlphaFoldDB" id="A0A835KZT7"/>
<name>A0A835KZT7_SPOEX</name>
<proteinExistence type="predicted"/>
<organism evidence="1 2">
    <name type="scientific">Spodoptera exigua</name>
    <name type="common">Beet armyworm</name>
    <name type="synonym">Noctua fulgens</name>
    <dbReference type="NCBI Taxonomy" id="7107"/>
    <lineage>
        <taxon>Eukaryota</taxon>
        <taxon>Metazoa</taxon>
        <taxon>Ecdysozoa</taxon>
        <taxon>Arthropoda</taxon>
        <taxon>Hexapoda</taxon>
        <taxon>Insecta</taxon>
        <taxon>Pterygota</taxon>
        <taxon>Neoptera</taxon>
        <taxon>Endopterygota</taxon>
        <taxon>Lepidoptera</taxon>
        <taxon>Glossata</taxon>
        <taxon>Ditrysia</taxon>
        <taxon>Noctuoidea</taxon>
        <taxon>Noctuidae</taxon>
        <taxon>Amphipyrinae</taxon>
        <taxon>Spodoptera</taxon>
    </lineage>
</organism>
<sequence>MIVLNNRPAEQQNPNDAVDRVERRQRVVDSASDVGVAARGGALRRGAARGAGVAGGARAGARALRTLEIWVLFNERSITIHVPSATITDRLAFLD</sequence>
<dbReference type="EMBL" id="JACKWZ010000426">
    <property type="protein sequence ID" value="KAF9407883.1"/>
    <property type="molecule type" value="Genomic_DNA"/>
</dbReference>
<reference evidence="1" key="1">
    <citation type="submission" date="2020-08" db="EMBL/GenBank/DDBJ databases">
        <title>Spodoptera exigua strain:BAW_Kor-Di-RS1 Genome sequencing and assembly.</title>
        <authorList>
            <person name="Kim J."/>
            <person name="Nam H.Y."/>
            <person name="Kwon M."/>
            <person name="Choi J.H."/>
            <person name="Cho S.R."/>
            <person name="Kim G.-H."/>
        </authorList>
    </citation>
    <scope>NUCLEOTIDE SEQUENCE</scope>
    <source>
        <strain evidence="1">BAW_Kor-Di-RS1</strain>
        <tissue evidence="1">Whole-body</tissue>
    </source>
</reference>
<keyword evidence="2" id="KW-1185">Reference proteome</keyword>
<accession>A0A835KZT7</accession>
<evidence type="ECO:0000313" key="1">
    <source>
        <dbReference type="EMBL" id="KAF9407883.1"/>
    </source>
</evidence>
<protein>
    <submittedName>
        <fullName evidence="1">Uncharacterized protein</fullName>
    </submittedName>
</protein>